<dbReference type="AlphaFoldDB" id="A0A089M6W0"/>
<gene>
    <name evidence="1" type="ORF">PGRAT_19285</name>
</gene>
<evidence type="ECO:0000313" key="1">
    <source>
        <dbReference type="EMBL" id="AIQ69536.1"/>
    </source>
</evidence>
<keyword evidence="2" id="KW-1185">Reference proteome</keyword>
<dbReference type="Proteomes" id="UP000029500">
    <property type="component" value="Chromosome"/>
</dbReference>
<dbReference type="eggNOG" id="ENOG5033FRG">
    <property type="taxonomic scope" value="Bacteria"/>
</dbReference>
<dbReference type="STRING" id="189425.PGRAT_19285"/>
<dbReference type="OrthoDB" id="2853907at2"/>
<reference evidence="1 2" key="1">
    <citation type="submission" date="2014-08" db="EMBL/GenBank/DDBJ databases">
        <title>Comparative genomics of the Paenibacillus odorifer group.</title>
        <authorList>
            <person name="den Bakker H.C."/>
            <person name="Tsai Y.-C."/>
            <person name="Martin N."/>
            <person name="Korlach J."/>
            <person name="Wiedmann M."/>
        </authorList>
    </citation>
    <scope>NUCLEOTIDE SEQUENCE [LARGE SCALE GENOMIC DNA]</scope>
    <source>
        <strain evidence="1 2">DSM 15220</strain>
    </source>
</reference>
<evidence type="ECO:0000313" key="2">
    <source>
        <dbReference type="Proteomes" id="UP000029500"/>
    </source>
</evidence>
<dbReference type="RefSeq" id="WP_025708662.1">
    <property type="nucleotide sequence ID" value="NZ_CP009287.1"/>
</dbReference>
<dbReference type="KEGG" id="pgm:PGRAT_19285"/>
<accession>A0A089M6W0</accession>
<protein>
    <submittedName>
        <fullName evidence="1">Uncharacterized protein</fullName>
    </submittedName>
</protein>
<organism evidence="1 2">
    <name type="scientific">Paenibacillus graminis</name>
    <dbReference type="NCBI Taxonomy" id="189425"/>
    <lineage>
        <taxon>Bacteria</taxon>
        <taxon>Bacillati</taxon>
        <taxon>Bacillota</taxon>
        <taxon>Bacilli</taxon>
        <taxon>Bacillales</taxon>
        <taxon>Paenibacillaceae</taxon>
        <taxon>Paenibacillus</taxon>
    </lineage>
</organism>
<sequence>MARNMTTVQKASSIRFGSAKFEVGEDVNSLIDLGAMKSIVFEETWDEMTVTSDNAGVIKTGINNHAAGIEGDLMEINLATLATIRGGIDKIDNITGTPKTVTNESVTLTGQTQKRLLNKNGAGTVVTAVTVKKGATTLVAGTDFTLAVDSAGFTVISRVEGGGITSGDALTVNYTYTPLSAKRFLSGGLGTFQPRVARITNYDDAGKEFRITIYKATPENGLNITFPEADAEDPAITPIRMNGTLDSSRVVGEQLFEIYDEQGV</sequence>
<proteinExistence type="predicted"/>
<dbReference type="EMBL" id="CP009287">
    <property type="protein sequence ID" value="AIQ69536.1"/>
    <property type="molecule type" value="Genomic_DNA"/>
</dbReference>
<dbReference type="HOGENOM" id="CLU_1053111_0_0_9"/>
<name>A0A089M6W0_9BACL</name>